<dbReference type="Pfam" id="PF07714">
    <property type="entry name" value="PK_Tyr_Ser-Thr"/>
    <property type="match status" value="1"/>
</dbReference>
<feature type="transmembrane region" description="Helical" evidence="8">
    <location>
        <begin position="386"/>
        <end position="409"/>
    </location>
</feature>
<keyword evidence="8" id="KW-1133">Transmembrane helix</keyword>
<evidence type="ECO:0000313" key="12">
    <source>
        <dbReference type="Proteomes" id="UP001327560"/>
    </source>
</evidence>
<protein>
    <submittedName>
        <fullName evidence="11">Serine/threonine-protein kinase-like protein CCR4</fullName>
    </submittedName>
</protein>
<feature type="chain" id="PRO_5042921127" evidence="9">
    <location>
        <begin position="23"/>
        <end position="788"/>
    </location>
</feature>
<keyword evidence="3 6" id="KW-0547">Nucleotide-binding</keyword>
<keyword evidence="12" id="KW-1185">Reference proteome</keyword>
<dbReference type="Gene3D" id="3.30.200.20">
    <property type="entry name" value="Phosphorylase Kinase, domain 1"/>
    <property type="match status" value="1"/>
</dbReference>
<evidence type="ECO:0000256" key="7">
    <source>
        <dbReference type="SAM" id="MobiDB-lite"/>
    </source>
</evidence>
<evidence type="ECO:0000256" key="2">
    <source>
        <dbReference type="ARBA" id="ARBA00022679"/>
    </source>
</evidence>
<reference evidence="11 12" key="1">
    <citation type="submission" date="2023-10" db="EMBL/GenBank/DDBJ databases">
        <title>Chromosome-scale genome assembly provides insights into flower coloration mechanisms of Canna indica.</title>
        <authorList>
            <person name="Li C."/>
        </authorList>
    </citation>
    <scope>NUCLEOTIDE SEQUENCE [LARGE SCALE GENOMIC DNA]</scope>
    <source>
        <tissue evidence="11">Flower</tissue>
    </source>
</reference>
<dbReference type="GO" id="GO:0004674">
    <property type="term" value="F:protein serine/threonine kinase activity"/>
    <property type="evidence" value="ECO:0007669"/>
    <property type="project" value="UniProtKB-KW"/>
</dbReference>
<dbReference type="Gene3D" id="2.130.10.30">
    <property type="entry name" value="Regulator of chromosome condensation 1/beta-lactamase-inhibitor protein II"/>
    <property type="match status" value="1"/>
</dbReference>
<keyword evidence="8" id="KW-0472">Membrane</keyword>
<feature type="domain" description="Protein kinase" evidence="10">
    <location>
        <begin position="482"/>
        <end position="784"/>
    </location>
</feature>
<proteinExistence type="predicted"/>
<dbReference type="Proteomes" id="UP001327560">
    <property type="component" value="Chromosome 3"/>
</dbReference>
<dbReference type="GO" id="GO:0005524">
    <property type="term" value="F:ATP binding"/>
    <property type="evidence" value="ECO:0007669"/>
    <property type="project" value="UniProtKB-UniRule"/>
</dbReference>
<feature type="region of interest" description="Disordered" evidence="7">
    <location>
        <begin position="348"/>
        <end position="378"/>
    </location>
</feature>
<feature type="compositionally biased region" description="Pro residues" evidence="7">
    <location>
        <begin position="353"/>
        <end position="372"/>
    </location>
</feature>
<dbReference type="InterPro" id="IPR008271">
    <property type="entry name" value="Ser/Thr_kinase_AS"/>
</dbReference>
<dbReference type="Pfam" id="PF13540">
    <property type="entry name" value="RCC1_2"/>
    <property type="match status" value="1"/>
</dbReference>
<evidence type="ECO:0000256" key="1">
    <source>
        <dbReference type="ARBA" id="ARBA00022527"/>
    </source>
</evidence>
<dbReference type="InterPro" id="IPR017441">
    <property type="entry name" value="Protein_kinase_ATP_BS"/>
</dbReference>
<dbReference type="InterPro" id="IPR011009">
    <property type="entry name" value="Kinase-like_dom_sf"/>
</dbReference>
<keyword evidence="9" id="KW-0732">Signal</keyword>
<dbReference type="SUPFAM" id="SSF56112">
    <property type="entry name" value="Protein kinase-like (PK-like)"/>
    <property type="match status" value="1"/>
</dbReference>
<gene>
    <name evidence="11" type="ORF">Cni_G09974</name>
</gene>
<dbReference type="Gene3D" id="1.10.510.10">
    <property type="entry name" value="Transferase(Phosphotransferase) domain 1"/>
    <property type="match status" value="1"/>
</dbReference>
<name>A0AAQ3Q9X6_9LILI</name>
<keyword evidence="5 6" id="KW-0067">ATP-binding</keyword>
<feature type="signal peptide" evidence="9">
    <location>
        <begin position="1"/>
        <end position="22"/>
    </location>
</feature>
<evidence type="ECO:0000313" key="11">
    <source>
        <dbReference type="EMBL" id="WOL01258.1"/>
    </source>
</evidence>
<evidence type="ECO:0000256" key="6">
    <source>
        <dbReference type="PROSITE-ProRule" id="PRU10141"/>
    </source>
</evidence>
<dbReference type="SMART" id="SM00220">
    <property type="entry name" value="S_TKc"/>
    <property type="match status" value="1"/>
</dbReference>
<dbReference type="PANTHER" id="PTHR46146:SF20">
    <property type="entry name" value="OS04G0439600 PROTEIN"/>
    <property type="match status" value="1"/>
</dbReference>
<dbReference type="PROSITE" id="PS00107">
    <property type="entry name" value="PROTEIN_KINASE_ATP"/>
    <property type="match status" value="1"/>
</dbReference>
<accession>A0AAQ3Q9X6</accession>
<dbReference type="EMBL" id="CP136892">
    <property type="protein sequence ID" value="WOL01258.1"/>
    <property type="molecule type" value="Genomic_DNA"/>
</dbReference>
<keyword evidence="2" id="KW-0808">Transferase</keyword>
<dbReference type="PANTHER" id="PTHR46146">
    <property type="entry name" value="SERINE/THREONINE-PROTEIN KINASE-LIKE PROTEIN CCR4"/>
    <property type="match status" value="1"/>
</dbReference>
<evidence type="ECO:0000259" key="10">
    <source>
        <dbReference type="PROSITE" id="PS50011"/>
    </source>
</evidence>
<evidence type="ECO:0000256" key="5">
    <source>
        <dbReference type="ARBA" id="ARBA00022840"/>
    </source>
</evidence>
<keyword evidence="8" id="KW-0812">Transmembrane</keyword>
<organism evidence="11 12">
    <name type="scientific">Canna indica</name>
    <name type="common">Indian-shot</name>
    <dbReference type="NCBI Taxonomy" id="4628"/>
    <lineage>
        <taxon>Eukaryota</taxon>
        <taxon>Viridiplantae</taxon>
        <taxon>Streptophyta</taxon>
        <taxon>Embryophyta</taxon>
        <taxon>Tracheophyta</taxon>
        <taxon>Spermatophyta</taxon>
        <taxon>Magnoliopsida</taxon>
        <taxon>Liliopsida</taxon>
        <taxon>Zingiberales</taxon>
        <taxon>Cannaceae</taxon>
        <taxon>Canna</taxon>
    </lineage>
</organism>
<evidence type="ECO:0000256" key="3">
    <source>
        <dbReference type="ARBA" id="ARBA00022741"/>
    </source>
</evidence>
<dbReference type="InterPro" id="IPR001245">
    <property type="entry name" value="Ser-Thr/Tyr_kinase_cat_dom"/>
</dbReference>
<dbReference type="InterPro" id="IPR000719">
    <property type="entry name" value="Prot_kinase_dom"/>
</dbReference>
<dbReference type="AlphaFoldDB" id="A0AAQ3Q9X6"/>
<evidence type="ECO:0000256" key="4">
    <source>
        <dbReference type="ARBA" id="ARBA00022777"/>
    </source>
</evidence>
<dbReference type="PROSITE" id="PS50011">
    <property type="entry name" value="PROTEIN_KINASE_DOM"/>
    <property type="match status" value="1"/>
</dbReference>
<dbReference type="PROSITE" id="PS00108">
    <property type="entry name" value="PROTEIN_KINASE_ST"/>
    <property type="match status" value="1"/>
</dbReference>
<evidence type="ECO:0000256" key="9">
    <source>
        <dbReference type="SAM" id="SignalP"/>
    </source>
</evidence>
<dbReference type="SUPFAM" id="SSF50985">
    <property type="entry name" value="RCC1/BLIP-II"/>
    <property type="match status" value="1"/>
</dbReference>
<dbReference type="InterPro" id="IPR009091">
    <property type="entry name" value="RCC1/BLIP-II"/>
</dbReference>
<sequence length="788" mass="84441">MFPPNSLLLVLLVSISFPAIVASPLSTVAISRSSNATVVCALVHSTEGYDLSCTTVLPERQLRTYKSGSIASSAIAGGDGFLCFLSLSANLSSMVWWGMYQESSYYGSSKDYKRVYRGPPLADLSSGDSRVCAIVGDGDLRRPICWRWKQLVFPDGLSLADIAVGGEFVCGLLRVSLEIRCFGNDTSVVGHEPPGSYFTIAAGTRHACAVSKEGRLVCWGAGDPGVEGATPSEIISLALGENKTCTLDSNGSVACWGKYSRLPYSLASTEFMAIQAKGSAICGILRVNYSLACWGNEILYHNPFIYDRVLPGTCVPSSSCSCGPLEGSGTLCSDGNVVCHLCESKKVTISPSASPPPPPAPASRRAPPPPSPNKASTPQWSRKTTYIMIGSVGSAIGLVALLLFFFFCFGQCNGRVHDADKMHSATRGALPPGVPSALARMRGEESSQSTSEWRFSSLIGRGHSIIIEEFPLSVLLAATDNFAESHKIGSGSFGSVYRATLGDGRVVAIKRAEASVSSSNTAAATTVAACENKRPDKERAFLAELALLSRVNHKNLVRLLGYCKQGAERVLVYEFMANGTLHDHLHRLSSPTLASWGARLRVALDAARGLEYLHVYAVPPIIHRDIKSSNILLDDTWTAQVSDFGLSLMTPVDGAENEPDCSDPVRAAGTVGYMDPEYYRLQRLTAKSDVYSFGVVLLELLTGCKVINRYEDSGTPKNVVEFAVPHIAADDIHKVLDPKLPLPTPSEIEAVTYVGYLAIDCVIPEGKERPTMTEVVNGLERAVVACVQ</sequence>
<keyword evidence="1" id="KW-0723">Serine/threonine-protein kinase</keyword>
<evidence type="ECO:0000256" key="8">
    <source>
        <dbReference type="SAM" id="Phobius"/>
    </source>
</evidence>
<feature type="binding site" evidence="6">
    <location>
        <position position="510"/>
    </location>
    <ligand>
        <name>ATP</name>
        <dbReference type="ChEBI" id="CHEBI:30616"/>
    </ligand>
</feature>
<keyword evidence="4 11" id="KW-0418">Kinase</keyword>